<feature type="region of interest" description="Disordered" evidence="1">
    <location>
        <begin position="357"/>
        <end position="380"/>
    </location>
</feature>
<accession>A0A2P5XEL7</accession>
<proteinExistence type="predicted"/>
<dbReference type="AlphaFoldDB" id="A0A2P5XEL7"/>
<gene>
    <name evidence="2" type="ORF">GOBAR_AA18866</name>
</gene>
<organism evidence="2 3">
    <name type="scientific">Gossypium barbadense</name>
    <name type="common">Sea Island cotton</name>
    <name type="synonym">Hibiscus barbadensis</name>
    <dbReference type="NCBI Taxonomy" id="3634"/>
    <lineage>
        <taxon>Eukaryota</taxon>
        <taxon>Viridiplantae</taxon>
        <taxon>Streptophyta</taxon>
        <taxon>Embryophyta</taxon>
        <taxon>Tracheophyta</taxon>
        <taxon>Spermatophyta</taxon>
        <taxon>Magnoliopsida</taxon>
        <taxon>eudicotyledons</taxon>
        <taxon>Gunneridae</taxon>
        <taxon>Pentapetalae</taxon>
        <taxon>rosids</taxon>
        <taxon>malvids</taxon>
        <taxon>Malvales</taxon>
        <taxon>Malvaceae</taxon>
        <taxon>Malvoideae</taxon>
        <taxon>Gossypium</taxon>
    </lineage>
</organism>
<evidence type="ECO:0000313" key="2">
    <source>
        <dbReference type="EMBL" id="PPS01796.1"/>
    </source>
</evidence>
<evidence type="ECO:0000256" key="1">
    <source>
        <dbReference type="SAM" id="MobiDB-lite"/>
    </source>
</evidence>
<sequence length="380" mass="42130">MAFEPFQAYPNVVIMWIRFPELLGYLYKHKILAEIGEMVGNVVKLYMNTDSRAIGVPNFNQRAFTKGRVWISSDHLLSLREEKPSENHSMVEGRQVKEEENYGLWMIVERRPRQKFRYNVQHSYGNSEREKEAYRSNKGKDIIINNQQSKESLYSANSRQVMDSKNKGKSKVLGSKNGLGSVTKELDNAGPNVVSSLANKSLGIDMMAQKLMVGTTSSTGKPTVVGDLSGQEIWDSIPVNNRPSVNLAVLGSTMEGLSTDEVVVEVGSLDSDKYSTMVFSKNKKNSNTPPSSKVDMVLNQVTLSDRESVVKARGRGFTKKLNKMYSSSSSRFKINGSQRVLLKDSMVQLAKSISNLIKEKPSSNGSPGGGEQQRGGELLG</sequence>
<dbReference type="Proteomes" id="UP000239757">
    <property type="component" value="Unassembled WGS sequence"/>
</dbReference>
<dbReference type="EMBL" id="KZ665050">
    <property type="protein sequence ID" value="PPS01796.1"/>
    <property type="molecule type" value="Genomic_DNA"/>
</dbReference>
<evidence type="ECO:0008006" key="4">
    <source>
        <dbReference type="Google" id="ProtNLM"/>
    </source>
</evidence>
<reference evidence="2 3" key="1">
    <citation type="submission" date="2015-01" db="EMBL/GenBank/DDBJ databases">
        <title>Genome of allotetraploid Gossypium barbadense reveals genomic plasticity and fiber elongation in cotton evolution.</title>
        <authorList>
            <person name="Chen X."/>
            <person name="Liu X."/>
            <person name="Zhao B."/>
            <person name="Zheng H."/>
            <person name="Hu Y."/>
            <person name="Lu G."/>
            <person name="Yang C."/>
            <person name="Chen J."/>
            <person name="Shan C."/>
            <person name="Zhang L."/>
            <person name="Zhou Y."/>
            <person name="Wang L."/>
            <person name="Guo W."/>
            <person name="Bai Y."/>
            <person name="Ruan J."/>
            <person name="Shangguan X."/>
            <person name="Mao Y."/>
            <person name="Jiang J."/>
            <person name="Zhu Y."/>
            <person name="Lei J."/>
            <person name="Kang H."/>
            <person name="Chen S."/>
            <person name="He X."/>
            <person name="Wang R."/>
            <person name="Wang Y."/>
            <person name="Chen J."/>
            <person name="Wang L."/>
            <person name="Yu S."/>
            <person name="Wang B."/>
            <person name="Wei J."/>
            <person name="Song S."/>
            <person name="Lu X."/>
            <person name="Gao Z."/>
            <person name="Gu W."/>
            <person name="Deng X."/>
            <person name="Ma D."/>
            <person name="Wang S."/>
            <person name="Liang W."/>
            <person name="Fang L."/>
            <person name="Cai C."/>
            <person name="Zhu X."/>
            <person name="Zhou B."/>
            <person name="Zhang Y."/>
            <person name="Chen Z."/>
            <person name="Xu S."/>
            <person name="Zhu R."/>
            <person name="Wang S."/>
            <person name="Zhang T."/>
            <person name="Zhao G."/>
        </authorList>
    </citation>
    <scope>NUCLEOTIDE SEQUENCE [LARGE SCALE GENOMIC DNA]</scope>
    <source>
        <strain evidence="3">cv. Xinhai21</strain>
        <tissue evidence="2">Leaf</tissue>
    </source>
</reference>
<dbReference type="OrthoDB" id="10435844at2759"/>
<evidence type="ECO:0000313" key="3">
    <source>
        <dbReference type="Proteomes" id="UP000239757"/>
    </source>
</evidence>
<feature type="compositionally biased region" description="Gly residues" evidence="1">
    <location>
        <begin position="366"/>
        <end position="380"/>
    </location>
</feature>
<protein>
    <recommendedName>
        <fullName evidence="4">DUF4283 domain-containing protein</fullName>
    </recommendedName>
</protein>
<name>A0A2P5XEL7_GOSBA</name>